<dbReference type="EMBL" id="ATMH01012636">
    <property type="protein sequence ID" value="EPY15066.1"/>
    <property type="molecule type" value="Genomic_DNA"/>
</dbReference>
<feature type="region of interest" description="Disordered" evidence="1">
    <location>
        <begin position="15"/>
        <end position="73"/>
    </location>
</feature>
<keyword evidence="3" id="KW-1185">Reference proteome</keyword>
<dbReference type="Proteomes" id="UP000015354">
    <property type="component" value="Unassembled WGS sequence"/>
</dbReference>
<reference evidence="2 3" key="1">
    <citation type="journal article" date="2013" name="PLoS ONE">
        <title>Predicting the Proteins of Angomonas deanei, Strigomonas culicis and Their Respective Endosymbionts Reveals New Aspects of the Trypanosomatidae Family.</title>
        <authorList>
            <person name="Motta M.C."/>
            <person name="Martins A.C."/>
            <person name="de Souza S.S."/>
            <person name="Catta-Preta C.M."/>
            <person name="Silva R."/>
            <person name="Klein C.C."/>
            <person name="de Almeida L.G."/>
            <person name="de Lima Cunha O."/>
            <person name="Ciapina L.P."/>
            <person name="Brocchi M."/>
            <person name="Colabardini A.C."/>
            <person name="de Araujo Lima B."/>
            <person name="Machado C.R."/>
            <person name="de Almeida Soares C.M."/>
            <person name="Probst C.M."/>
            <person name="de Menezes C.B."/>
            <person name="Thompson C.E."/>
            <person name="Bartholomeu D.C."/>
            <person name="Gradia D.F."/>
            <person name="Pavoni D.P."/>
            <person name="Grisard E.C."/>
            <person name="Fantinatti-Garboggini F."/>
            <person name="Marchini F.K."/>
            <person name="Rodrigues-Luiz G.F."/>
            <person name="Wagner G."/>
            <person name="Goldman G.H."/>
            <person name="Fietto J.L."/>
            <person name="Elias M.C."/>
            <person name="Goldman M.H."/>
            <person name="Sagot M.F."/>
            <person name="Pereira M."/>
            <person name="Stoco P.H."/>
            <person name="de Mendonca-Neto R.P."/>
            <person name="Teixeira S.M."/>
            <person name="Maciel T.E."/>
            <person name="de Oliveira Mendes T.A."/>
            <person name="Urmenyi T.P."/>
            <person name="de Souza W."/>
            <person name="Schenkman S."/>
            <person name="de Vasconcelos A.T."/>
        </authorList>
    </citation>
    <scope>NUCLEOTIDE SEQUENCE [LARGE SCALE GENOMIC DNA]</scope>
</reference>
<name>S9UK73_9TRYP</name>
<dbReference type="AlphaFoldDB" id="S9UK73"/>
<comment type="caution">
    <text evidence="2">The sequence shown here is derived from an EMBL/GenBank/DDBJ whole genome shotgun (WGS) entry which is preliminary data.</text>
</comment>
<proteinExistence type="predicted"/>
<accession>S9UK73</accession>
<sequence>MAGVTGTVLWLCAAPTPLMDAERRKKKSSSTASTHVRDGNADAPHSEIWDGDRMTNTIRNNNYSKNNTQEEKR</sequence>
<feature type="compositionally biased region" description="Basic and acidic residues" evidence="1">
    <location>
        <begin position="35"/>
        <end position="53"/>
    </location>
</feature>
<feature type="compositionally biased region" description="Polar residues" evidence="1">
    <location>
        <begin position="54"/>
        <end position="67"/>
    </location>
</feature>
<evidence type="ECO:0000313" key="2">
    <source>
        <dbReference type="EMBL" id="EPY15066.1"/>
    </source>
</evidence>
<gene>
    <name evidence="2" type="ORF">STCU_12365</name>
</gene>
<protein>
    <submittedName>
        <fullName evidence="2">Uncharacterized protein</fullName>
    </submittedName>
</protein>
<evidence type="ECO:0000313" key="3">
    <source>
        <dbReference type="Proteomes" id="UP000015354"/>
    </source>
</evidence>
<organism evidence="2 3">
    <name type="scientific">Strigomonas culicis</name>
    <dbReference type="NCBI Taxonomy" id="28005"/>
    <lineage>
        <taxon>Eukaryota</taxon>
        <taxon>Discoba</taxon>
        <taxon>Euglenozoa</taxon>
        <taxon>Kinetoplastea</taxon>
        <taxon>Metakinetoplastina</taxon>
        <taxon>Trypanosomatida</taxon>
        <taxon>Trypanosomatidae</taxon>
        <taxon>Strigomonadinae</taxon>
        <taxon>Strigomonas</taxon>
    </lineage>
</organism>
<evidence type="ECO:0000256" key="1">
    <source>
        <dbReference type="SAM" id="MobiDB-lite"/>
    </source>
</evidence>